<organism evidence="1 2">
    <name type="scientific">Desulfobaculum xiamenense</name>
    <dbReference type="NCBI Taxonomy" id="995050"/>
    <lineage>
        <taxon>Bacteria</taxon>
        <taxon>Pseudomonadati</taxon>
        <taxon>Thermodesulfobacteriota</taxon>
        <taxon>Desulfovibrionia</taxon>
        <taxon>Desulfovibrionales</taxon>
        <taxon>Desulfovibrionaceae</taxon>
        <taxon>Desulfobaculum</taxon>
    </lineage>
</organism>
<sequence length="320" mass="36482">MKRPSALNQTQKARYTNLRAQMIKACQIGDTESGKIILHEIRSILLPTGHHMKYYEMMLFLSETLILKKEYKTAECFLLRITESTSKTTRTFQEANILLSICNLHLHNLLSAQSHLSIAINSCAIKNVELRKSFLEDISQRFKEESLLASLGSEAREPTTKEIIEGVQKNFMSNASDHDILQQIGRSIPHKSIEFMEQIYEMAKNQLPFNEQKMLPPPPDPKDTVKIGKIFINAIIKRLWPAICPPKCKFQQGLSKIQDPSNIATYLIAEFSSKGITLPTITITTGVITYIIKYTVNGFCKRHHPTTIMGLRHKRATHEM</sequence>
<dbReference type="EMBL" id="JAATJA010000001">
    <property type="protein sequence ID" value="NJB66782.1"/>
    <property type="molecule type" value="Genomic_DNA"/>
</dbReference>
<dbReference type="RefSeq" id="WP_167939889.1">
    <property type="nucleotide sequence ID" value="NZ_JAATJA010000001.1"/>
</dbReference>
<gene>
    <name evidence="1" type="ORF">GGQ74_000422</name>
</gene>
<reference evidence="1 2" key="1">
    <citation type="submission" date="2020-03" db="EMBL/GenBank/DDBJ databases">
        <title>Genomic Encyclopedia of Type Strains, Phase IV (KMG-IV): sequencing the most valuable type-strain genomes for metagenomic binning, comparative biology and taxonomic classification.</title>
        <authorList>
            <person name="Goeker M."/>
        </authorList>
    </citation>
    <scope>NUCLEOTIDE SEQUENCE [LARGE SCALE GENOMIC DNA]</scope>
    <source>
        <strain evidence="1 2">DSM 24233</strain>
    </source>
</reference>
<protein>
    <submittedName>
        <fullName evidence="1">Uncharacterized protein</fullName>
    </submittedName>
</protein>
<dbReference type="AlphaFoldDB" id="A0A846QJX0"/>
<proteinExistence type="predicted"/>
<comment type="caution">
    <text evidence="1">The sequence shown here is derived from an EMBL/GenBank/DDBJ whole genome shotgun (WGS) entry which is preliminary data.</text>
</comment>
<evidence type="ECO:0000313" key="1">
    <source>
        <dbReference type="EMBL" id="NJB66782.1"/>
    </source>
</evidence>
<keyword evidence="2" id="KW-1185">Reference proteome</keyword>
<accession>A0A846QJX0</accession>
<evidence type="ECO:0000313" key="2">
    <source>
        <dbReference type="Proteomes" id="UP000580856"/>
    </source>
</evidence>
<name>A0A846QJX0_9BACT</name>
<dbReference type="Proteomes" id="UP000580856">
    <property type="component" value="Unassembled WGS sequence"/>
</dbReference>